<keyword evidence="2" id="KW-1185">Reference proteome</keyword>
<protein>
    <submittedName>
        <fullName evidence="1">Uncharacterized protein</fullName>
    </submittedName>
</protein>
<dbReference type="RefSeq" id="YP_002519383.1">
    <property type="nucleotide sequence ID" value="NC_011920.1"/>
</dbReference>
<accession>B8Y867</accession>
<sequence>MTDRTESSSNQNLWYIGDGTSYQCYLQGQYPHSFHCTNYELLPAVVNQLQDGLNFLILNSIKKDSQEKPVNNYLEIDNEIKNLFLIQDKKIEDLNSKLDKVLQLQTDILKRI</sequence>
<proteinExistence type="predicted"/>
<organism evidence="1 2">
    <name type="scientific">Rudbeckia flower distortion virus</name>
    <dbReference type="NCBI Taxonomy" id="587370"/>
    <lineage>
        <taxon>Viruses</taxon>
        <taxon>Riboviria</taxon>
        <taxon>Pararnavirae</taxon>
        <taxon>Artverviricota</taxon>
        <taxon>Revtraviricetes</taxon>
        <taxon>Ortervirales</taxon>
        <taxon>Caulimoviridae</taxon>
        <taxon>Ruflodivirus</taxon>
        <taxon>Ruflodivirus deformatiorudbeckiae</taxon>
    </lineage>
</organism>
<reference evidence="1 2" key="1">
    <citation type="submission" date="2008-11" db="EMBL/GenBank/DDBJ databases">
        <title>Complete sequence of Rudbeckia flower distortion virus (RuFDV), a pararetrovirus in the family Caulimoviridae isolated from Rudbeckia hirta.</title>
        <authorList>
            <person name="Lockhart B."/>
            <person name="Olszewski N."/>
        </authorList>
    </citation>
    <scope>NUCLEOTIDE SEQUENCE [LARGE SCALE GENOMIC DNA]</scope>
    <source>
        <strain evidence="1">Minnesota</strain>
    </source>
</reference>
<evidence type="ECO:0000313" key="2">
    <source>
        <dbReference type="Proteomes" id="UP000201408"/>
    </source>
</evidence>
<dbReference type="EMBL" id="FJ493469">
    <property type="protein sequence ID" value="ACL36978.1"/>
    <property type="molecule type" value="Genomic_DNA"/>
</dbReference>
<evidence type="ECO:0000313" key="1">
    <source>
        <dbReference type="EMBL" id="ACL36978.1"/>
    </source>
</evidence>
<name>B8Y867_9VIRU</name>
<dbReference type="Proteomes" id="UP000201408">
    <property type="component" value="Segment"/>
</dbReference>
<dbReference type="GeneID" id="7360987"/>
<dbReference type="KEGG" id="vg:7360987"/>